<dbReference type="Proteomes" id="UP000011668">
    <property type="component" value="Unassembled WGS sequence"/>
</dbReference>
<organism evidence="1 2">
    <name type="scientific">Thanatephorus cucumeris (strain AG1-IA)</name>
    <name type="common">Rice sheath blight fungus</name>
    <name type="synonym">Rhizoctonia solani</name>
    <dbReference type="NCBI Taxonomy" id="983506"/>
    <lineage>
        <taxon>Eukaryota</taxon>
        <taxon>Fungi</taxon>
        <taxon>Dikarya</taxon>
        <taxon>Basidiomycota</taxon>
        <taxon>Agaricomycotina</taxon>
        <taxon>Agaricomycetes</taxon>
        <taxon>Cantharellales</taxon>
        <taxon>Ceratobasidiaceae</taxon>
        <taxon>Rhizoctonia</taxon>
        <taxon>Rhizoctonia solani AG-1</taxon>
    </lineage>
</organism>
<dbReference type="AlphaFoldDB" id="L8X423"/>
<accession>L8X423</accession>
<reference evidence="1 2" key="1">
    <citation type="journal article" date="2013" name="Nat. Commun.">
        <title>The evolution and pathogenic mechanisms of the rice sheath blight pathogen.</title>
        <authorList>
            <person name="Zheng A."/>
            <person name="Lin R."/>
            <person name="Xu L."/>
            <person name="Qin P."/>
            <person name="Tang C."/>
            <person name="Ai P."/>
            <person name="Zhang D."/>
            <person name="Liu Y."/>
            <person name="Sun Z."/>
            <person name="Feng H."/>
            <person name="Wang Y."/>
            <person name="Chen Y."/>
            <person name="Liang X."/>
            <person name="Fu R."/>
            <person name="Li Q."/>
            <person name="Zhang J."/>
            <person name="Yu X."/>
            <person name="Xie Z."/>
            <person name="Ding L."/>
            <person name="Guan P."/>
            <person name="Tang J."/>
            <person name="Liang Y."/>
            <person name="Wang S."/>
            <person name="Deng Q."/>
            <person name="Li S."/>
            <person name="Zhu J."/>
            <person name="Wang L."/>
            <person name="Liu H."/>
            <person name="Li P."/>
        </authorList>
    </citation>
    <scope>NUCLEOTIDE SEQUENCE [LARGE SCALE GENOMIC DNA]</scope>
    <source>
        <strain evidence="2">AG-1 IA</strain>
    </source>
</reference>
<dbReference type="OrthoDB" id="3512845at2759"/>
<sequence length="117" mass="13517">MSYRSALRNYVLSKPEDLGSDILLSESERCITIFDKFPKAMFHFLILPKLDKTVTAGVTTNLSTFLRWDKQVAFEYLHYMKSDAEAAKLMIEDEMTKQHGFQWDVFIGFHAVPSMGE</sequence>
<dbReference type="Gene3D" id="3.30.428.10">
    <property type="entry name" value="HIT-like"/>
    <property type="match status" value="1"/>
</dbReference>
<gene>
    <name evidence="1" type="ORF">AG1IA_02114</name>
</gene>
<keyword evidence="2" id="KW-1185">Reference proteome</keyword>
<evidence type="ECO:0000313" key="2">
    <source>
        <dbReference type="Proteomes" id="UP000011668"/>
    </source>
</evidence>
<comment type="caution">
    <text evidence="1">The sequence shown here is derived from an EMBL/GenBank/DDBJ whole genome shotgun (WGS) entry which is preliminary data.</text>
</comment>
<dbReference type="SUPFAM" id="SSF54197">
    <property type="entry name" value="HIT-like"/>
    <property type="match status" value="1"/>
</dbReference>
<name>L8X423_THACA</name>
<dbReference type="InterPro" id="IPR036265">
    <property type="entry name" value="HIT-like_sf"/>
</dbReference>
<dbReference type="HOGENOM" id="CLU_2086419_0_0_1"/>
<dbReference type="STRING" id="983506.L8X423"/>
<protein>
    <submittedName>
        <fullName evidence="1">Scavenger mRNA decapping enzyme c-term binding domain-containing protein</fullName>
    </submittedName>
</protein>
<proteinExistence type="predicted"/>
<dbReference type="EMBL" id="AFRT01000474">
    <property type="protein sequence ID" value="ELU43852.1"/>
    <property type="molecule type" value="Genomic_DNA"/>
</dbReference>
<evidence type="ECO:0000313" key="1">
    <source>
        <dbReference type="EMBL" id="ELU43852.1"/>
    </source>
</evidence>